<keyword evidence="1" id="KW-0812">Transmembrane</keyword>
<reference evidence="2 3" key="1">
    <citation type="journal article" date="2015" name="Sci. Rep.">
        <title>The power of single molecule real-time sequencing technology in the de novo assembly of a eukaryotic genome.</title>
        <authorList>
            <person name="Sakai H."/>
            <person name="Naito K."/>
            <person name="Ogiso-Tanaka E."/>
            <person name="Takahashi Y."/>
            <person name="Iseki K."/>
            <person name="Muto C."/>
            <person name="Satou K."/>
            <person name="Teruya K."/>
            <person name="Shiroma A."/>
            <person name="Shimoji M."/>
            <person name="Hirano T."/>
            <person name="Itoh T."/>
            <person name="Kaga A."/>
            <person name="Tomooka N."/>
        </authorList>
    </citation>
    <scope>NUCLEOTIDE SEQUENCE [LARGE SCALE GENOMIC DNA]</scope>
    <source>
        <strain evidence="3">cv. Shumari</strain>
    </source>
</reference>
<keyword evidence="3" id="KW-1185">Reference proteome</keyword>
<evidence type="ECO:0000256" key="1">
    <source>
        <dbReference type="SAM" id="Phobius"/>
    </source>
</evidence>
<protein>
    <recommendedName>
        <fullName evidence="4">Transmembrane protein</fullName>
    </recommendedName>
</protein>
<evidence type="ECO:0000313" key="2">
    <source>
        <dbReference type="EMBL" id="BAT73228.1"/>
    </source>
</evidence>
<organism evidence="2 3">
    <name type="scientific">Vigna angularis var. angularis</name>
    <dbReference type="NCBI Taxonomy" id="157739"/>
    <lineage>
        <taxon>Eukaryota</taxon>
        <taxon>Viridiplantae</taxon>
        <taxon>Streptophyta</taxon>
        <taxon>Embryophyta</taxon>
        <taxon>Tracheophyta</taxon>
        <taxon>Spermatophyta</taxon>
        <taxon>Magnoliopsida</taxon>
        <taxon>eudicotyledons</taxon>
        <taxon>Gunneridae</taxon>
        <taxon>Pentapetalae</taxon>
        <taxon>rosids</taxon>
        <taxon>fabids</taxon>
        <taxon>Fabales</taxon>
        <taxon>Fabaceae</taxon>
        <taxon>Papilionoideae</taxon>
        <taxon>50 kb inversion clade</taxon>
        <taxon>NPAAA clade</taxon>
        <taxon>indigoferoid/millettioid clade</taxon>
        <taxon>Phaseoleae</taxon>
        <taxon>Vigna</taxon>
    </lineage>
</organism>
<proteinExistence type="predicted"/>
<feature type="transmembrane region" description="Helical" evidence="1">
    <location>
        <begin position="62"/>
        <end position="81"/>
    </location>
</feature>
<gene>
    <name evidence="2" type="primary">Vigan.01G069500</name>
    <name evidence="2" type="ORF">VIGAN_01069500</name>
</gene>
<evidence type="ECO:0008006" key="4">
    <source>
        <dbReference type="Google" id="ProtNLM"/>
    </source>
</evidence>
<dbReference type="EMBL" id="AP015034">
    <property type="protein sequence ID" value="BAT73228.1"/>
    <property type="molecule type" value="Genomic_DNA"/>
</dbReference>
<sequence length="113" mass="11649">MMRFVGPVGGELEVEVGEGRGGGEGVGVIGVGSGAEGVGCGGGYVVVWVVVFGRRQGQVFSIHVKVEAFLVFLVGVMVVVLSRGSGIAKSSVGDGVEGWIEMCLMMLLLLKTY</sequence>
<dbReference type="Proteomes" id="UP000291084">
    <property type="component" value="Chromosome 1"/>
</dbReference>
<accession>A0A0S3QXZ3</accession>
<evidence type="ECO:0000313" key="3">
    <source>
        <dbReference type="Proteomes" id="UP000291084"/>
    </source>
</evidence>
<keyword evidence="1" id="KW-0472">Membrane</keyword>
<name>A0A0S3QXZ3_PHAAN</name>
<keyword evidence="1" id="KW-1133">Transmembrane helix</keyword>
<dbReference type="AlphaFoldDB" id="A0A0S3QXZ3"/>